<feature type="domain" description="Major facilitator superfamily (MFS) profile" evidence="7">
    <location>
        <begin position="12"/>
        <end position="387"/>
    </location>
</feature>
<feature type="transmembrane region" description="Helical" evidence="6">
    <location>
        <begin position="245"/>
        <end position="263"/>
    </location>
</feature>
<evidence type="ECO:0000256" key="4">
    <source>
        <dbReference type="ARBA" id="ARBA00022989"/>
    </source>
</evidence>
<feature type="transmembrane region" description="Helical" evidence="6">
    <location>
        <begin position="275"/>
        <end position="297"/>
    </location>
</feature>
<dbReference type="PANTHER" id="PTHR43124:SF8">
    <property type="entry name" value="INNER MEMBRANE TRANSPORT PROTEIN YDHP"/>
    <property type="match status" value="1"/>
</dbReference>
<protein>
    <submittedName>
        <fullName evidence="8">DHA1 family inner membrane transport protein</fullName>
    </submittedName>
</protein>
<organism evidence="8 9">
    <name type="scientific">Rhodoferax ferrireducens</name>
    <dbReference type="NCBI Taxonomy" id="192843"/>
    <lineage>
        <taxon>Bacteria</taxon>
        <taxon>Pseudomonadati</taxon>
        <taxon>Pseudomonadota</taxon>
        <taxon>Betaproteobacteria</taxon>
        <taxon>Burkholderiales</taxon>
        <taxon>Comamonadaceae</taxon>
        <taxon>Rhodoferax</taxon>
    </lineage>
</organism>
<proteinExistence type="predicted"/>
<dbReference type="InterPro" id="IPR036259">
    <property type="entry name" value="MFS_trans_sf"/>
</dbReference>
<feature type="transmembrane region" description="Helical" evidence="6">
    <location>
        <begin position="164"/>
        <end position="187"/>
    </location>
</feature>
<dbReference type="Pfam" id="PF07690">
    <property type="entry name" value="MFS_1"/>
    <property type="match status" value="1"/>
</dbReference>
<feature type="transmembrane region" description="Helical" evidence="6">
    <location>
        <begin position="77"/>
        <end position="97"/>
    </location>
</feature>
<evidence type="ECO:0000256" key="5">
    <source>
        <dbReference type="ARBA" id="ARBA00023136"/>
    </source>
</evidence>
<evidence type="ECO:0000256" key="1">
    <source>
        <dbReference type="ARBA" id="ARBA00004651"/>
    </source>
</evidence>
<dbReference type="PANTHER" id="PTHR43124">
    <property type="entry name" value="PURINE EFFLUX PUMP PBUE"/>
    <property type="match status" value="1"/>
</dbReference>
<dbReference type="PROSITE" id="PS50850">
    <property type="entry name" value="MFS"/>
    <property type="match status" value="1"/>
</dbReference>
<dbReference type="Proteomes" id="UP001180487">
    <property type="component" value="Unassembled WGS sequence"/>
</dbReference>
<dbReference type="SUPFAM" id="SSF103473">
    <property type="entry name" value="MFS general substrate transporter"/>
    <property type="match status" value="1"/>
</dbReference>
<name>A0ABU2CF52_9BURK</name>
<gene>
    <name evidence="8" type="ORF">J2X19_004607</name>
</gene>
<comment type="subcellular location">
    <subcellularLocation>
        <location evidence="1">Cell membrane</location>
        <topology evidence="1">Multi-pass membrane protein</topology>
    </subcellularLocation>
</comment>
<feature type="transmembrane region" description="Helical" evidence="6">
    <location>
        <begin position="45"/>
        <end position="70"/>
    </location>
</feature>
<feature type="transmembrane region" description="Helical" evidence="6">
    <location>
        <begin position="208"/>
        <end position="230"/>
    </location>
</feature>
<evidence type="ECO:0000313" key="8">
    <source>
        <dbReference type="EMBL" id="MDR7379911.1"/>
    </source>
</evidence>
<evidence type="ECO:0000256" key="2">
    <source>
        <dbReference type="ARBA" id="ARBA00022475"/>
    </source>
</evidence>
<dbReference type="Gene3D" id="1.20.1250.20">
    <property type="entry name" value="MFS general substrate transporter like domains"/>
    <property type="match status" value="2"/>
</dbReference>
<sequence length="404" mass="41607">MSLLDHLRTRLPLFALTVGSFGIGSTEFVIMGLLPEVAGDLDVSIPSAGMLVTGYAMGVVVGAPLMAVTLSKAPRKGALLTLMAIFMLGNLLCALAPSFGLMMAARVFTAFAHAAFFGMGAVVAADLVPRDQRAQAMALMFAGLTLANVLGVPGGTALGQALGWRYTFGVVAAIGLVALVGLAALLPRMAAVPGPGLAKEFSMLRDPRVLLGMALSGVSAASLFSVFTYIRPILSGVTQVSDDGVSLFLLLFGVGLTVGNLLGGRLADRRPLRMLVAIFFLLTLVLAGFTLTSAYWGPALLTLFVWGVISFAAVPALQIRVMDAAHGSPNLASTLNQGGFNIGCAGGAYLGGLAIQSGVSYAQLPWVGAALALLAFGMTFVARAQDRKYGRQAGAARDAAAFAH</sequence>
<feature type="transmembrane region" description="Helical" evidence="6">
    <location>
        <begin position="12"/>
        <end position="33"/>
    </location>
</feature>
<accession>A0ABU2CF52</accession>
<keyword evidence="4 6" id="KW-1133">Transmembrane helix</keyword>
<keyword evidence="2" id="KW-1003">Cell membrane</keyword>
<comment type="caution">
    <text evidence="8">The sequence shown here is derived from an EMBL/GenBank/DDBJ whole genome shotgun (WGS) entry which is preliminary data.</text>
</comment>
<evidence type="ECO:0000256" key="6">
    <source>
        <dbReference type="SAM" id="Phobius"/>
    </source>
</evidence>
<feature type="transmembrane region" description="Helical" evidence="6">
    <location>
        <begin position="137"/>
        <end position="158"/>
    </location>
</feature>
<evidence type="ECO:0000259" key="7">
    <source>
        <dbReference type="PROSITE" id="PS50850"/>
    </source>
</evidence>
<dbReference type="RefSeq" id="WP_310376822.1">
    <property type="nucleotide sequence ID" value="NZ_JAVDXT010000005.1"/>
</dbReference>
<feature type="transmembrane region" description="Helical" evidence="6">
    <location>
        <begin position="334"/>
        <end position="355"/>
    </location>
</feature>
<evidence type="ECO:0000256" key="3">
    <source>
        <dbReference type="ARBA" id="ARBA00022692"/>
    </source>
</evidence>
<keyword evidence="3 6" id="KW-0812">Transmembrane</keyword>
<feature type="transmembrane region" description="Helical" evidence="6">
    <location>
        <begin position="303"/>
        <end position="322"/>
    </location>
</feature>
<dbReference type="InterPro" id="IPR050189">
    <property type="entry name" value="MFS_Efflux_Transporters"/>
</dbReference>
<keyword evidence="5 6" id="KW-0472">Membrane</keyword>
<feature type="transmembrane region" description="Helical" evidence="6">
    <location>
        <begin position="361"/>
        <end position="382"/>
    </location>
</feature>
<keyword evidence="9" id="KW-1185">Reference proteome</keyword>
<evidence type="ECO:0000313" key="9">
    <source>
        <dbReference type="Proteomes" id="UP001180487"/>
    </source>
</evidence>
<dbReference type="InterPro" id="IPR020846">
    <property type="entry name" value="MFS_dom"/>
</dbReference>
<dbReference type="CDD" id="cd17324">
    <property type="entry name" value="MFS_NepI_like"/>
    <property type="match status" value="1"/>
</dbReference>
<reference evidence="8 9" key="1">
    <citation type="submission" date="2023-07" db="EMBL/GenBank/DDBJ databases">
        <title>Sorghum-associated microbial communities from plants grown in Nebraska, USA.</title>
        <authorList>
            <person name="Schachtman D."/>
        </authorList>
    </citation>
    <scope>NUCLEOTIDE SEQUENCE [LARGE SCALE GENOMIC DNA]</scope>
    <source>
        <strain evidence="8 9">BE313</strain>
    </source>
</reference>
<feature type="transmembrane region" description="Helical" evidence="6">
    <location>
        <begin position="103"/>
        <end position="125"/>
    </location>
</feature>
<dbReference type="InterPro" id="IPR011701">
    <property type="entry name" value="MFS"/>
</dbReference>
<dbReference type="EMBL" id="JAVDXT010000005">
    <property type="protein sequence ID" value="MDR7379911.1"/>
    <property type="molecule type" value="Genomic_DNA"/>
</dbReference>